<evidence type="ECO:0000313" key="7">
    <source>
        <dbReference type="Proteomes" id="UP001139104"/>
    </source>
</evidence>
<feature type="repeat" description="TPR" evidence="2">
    <location>
        <begin position="574"/>
        <end position="607"/>
    </location>
</feature>
<evidence type="ECO:0000256" key="1">
    <source>
        <dbReference type="ARBA" id="ARBA00022729"/>
    </source>
</evidence>
<dbReference type="SMART" id="SM00028">
    <property type="entry name" value="TPR"/>
    <property type="match status" value="5"/>
</dbReference>
<dbReference type="PROSITE" id="PS50005">
    <property type="entry name" value="TPR"/>
    <property type="match status" value="1"/>
</dbReference>
<dbReference type="InterPro" id="IPR051829">
    <property type="entry name" value="Multiheme_Cytochr_ET"/>
</dbReference>
<evidence type="ECO:0000259" key="4">
    <source>
        <dbReference type="Pfam" id="PF09699"/>
    </source>
</evidence>
<dbReference type="InterPro" id="IPR011990">
    <property type="entry name" value="TPR-like_helical_dom_sf"/>
</dbReference>
<comment type="caution">
    <text evidence="6">The sequence shown here is derived from an EMBL/GenBank/DDBJ whole genome shotgun (WGS) entry which is preliminary data.</text>
</comment>
<dbReference type="PANTHER" id="PTHR35038">
    <property type="entry name" value="DISSIMILATORY SULFITE REDUCTASE SIRA"/>
    <property type="match status" value="1"/>
</dbReference>
<proteinExistence type="predicted"/>
<dbReference type="Pfam" id="PF13435">
    <property type="entry name" value="Cytochrome_C554"/>
    <property type="match status" value="2"/>
</dbReference>
<feature type="domain" description="Doubled CXXCH motif" evidence="4">
    <location>
        <begin position="325"/>
        <end position="352"/>
    </location>
</feature>
<dbReference type="Gene3D" id="1.25.10.10">
    <property type="entry name" value="Leucine-rich Repeat Variant"/>
    <property type="match status" value="1"/>
</dbReference>
<dbReference type="PANTHER" id="PTHR35038:SF8">
    <property type="entry name" value="C-TYPE POLYHEME CYTOCHROME OMCC"/>
    <property type="match status" value="1"/>
</dbReference>
<name>A0ABS9Z8U8_9HYPH</name>
<dbReference type="Pfam" id="PF09699">
    <property type="entry name" value="Paired_CXXCH_1"/>
    <property type="match status" value="1"/>
</dbReference>
<protein>
    <submittedName>
        <fullName evidence="6">Tetratricopeptide repeat protein</fullName>
    </submittedName>
</protein>
<evidence type="ECO:0000259" key="5">
    <source>
        <dbReference type="Pfam" id="PF13435"/>
    </source>
</evidence>
<keyword evidence="7" id="KW-1185">Reference proteome</keyword>
<feature type="chain" id="PRO_5046034142" evidence="3">
    <location>
        <begin position="21"/>
        <end position="762"/>
    </location>
</feature>
<feature type="domain" description="Cytochrome c-552/4" evidence="5">
    <location>
        <begin position="32"/>
        <end position="58"/>
    </location>
</feature>
<dbReference type="Gene3D" id="1.25.40.10">
    <property type="entry name" value="Tetratricopeptide repeat domain"/>
    <property type="match status" value="1"/>
</dbReference>
<dbReference type="InterPro" id="IPR019734">
    <property type="entry name" value="TPR_rpt"/>
</dbReference>
<evidence type="ECO:0000313" key="6">
    <source>
        <dbReference type="EMBL" id="MCI4684048.1"/>
    </source>
</evidence>
<dbReference type="InterPro" id="IPR036280">
    <property type="entry name" value="Multihaem_cyt_sf"/>
</dbReference>
<dbReference type="Proteomes" id="UP001139104">
    <property type="component" value="Unassembled WGS sequence"/>
</dbReference>
<evidence type="ECO:0000256" key="3">
    <source>
        <dbReference type="SAM" id="SignalP"/>
    </source>
</evidence>
<dbReference type="EMBL" id="JAIVFP010000001">
    <property type="protein sequence ID" value="MCI4684048.1"/>
    <property type="molecule type" value="Genomic_DNA"/>
</dbReference>
<dbReference type="InterPro" id="IPR011989">
    <property type="entry name" value="ARM-like"/>
</dbReference>
<evidence type="ECO:0000256" key="2">
    <source>
        <dbReference type="PROSITE-ProRule" id="PRU00339"/>
    </source>
</evidence>
<organism evidence="6 7">
    <name type="scientific">Candidatus Rhodoblastus alkanivorans</name>
    <dbReference type="NCBI Taxonomy" id="2954117"/>
    <lineage>
        <taxon>Bacteria</taxon>
        <taxon>Pseudomonadati</taxon>
        <taxon>Pseudomonadota</taxon>
        <taxon>Alphaproteobacteria</taxon>
        <taxon>Hyphomicrobiales</taxon>
        <taxon>Rhodoblastaceae</taxon>
        <taxon>Rhodoblastus</taxon>
    </lineage>
</organism>
<gene>
    <name evidence="6" type="ORF">K2U94_14985</name>
</gene>
<dbReference type="InterPro" id="IPR010177">
    <property type="entry name" value="Paired_CXXCH_1"/>
</dbReference>
<dbReference type="RefSeq" id="WP_243067961.1">
    <property type="nucleotide sequence ID" value="NZ_JAIVFK010000021.1"/>
</dbReference>
<accession>A0ABS9Z8U8</accession>
<dbReference type="Pfam" id="PF14559">
    <property type="entry name" value="TPR_19"/>
    <property type="match status" value="2"/>
</dbReference>
<dbReference type="InterPro" id="IPR023155">
    <property type="entry name" value="Cyt_c-552/4"/>
</dbReference>
<dbReference type="SUPFAM" id="SSF48452">
    <property type="entry name" value="TPR-like"/>
    <property type="match status" value="1"/>
</dbReference>
<feature type="signal peptide" evidence="3">
    <location>
        <begin position="1"/>
        <end position="20"/>
    </location>
</feature>
<reference evidence="6" key="1">
    <citation type="journal article" date="2022" name="ISME J.">
        <title>Identification of active gaseous-alkane degraders at natural gas seeps.</title>
        <authorList>
            <person name="Farhan Ul Haque M."/>
            <person name="Hernandez M."/>
            <person name="Crombie A.T."/>
            <person name="Murrell J.C."/>
        </authorList>
    </citation>
    <scope>NUCLEOTIDE SEQUENCE</scope>
    <source>
        <strain evidence="6">PC2</strain>
    </source>
</reference>
<keyword evidence="1 3" id="KW-0732">Signal</keyword>
<keyword evidence="2" id="KW-0802">TPR repeat</keyword>
<sequence>MRLFILSVTLLVLVLAPARAKDTAAFVGSESCAACHRAQYEDWRKSHHAGAMQIADEKNVLGDFNDAHFRKGSIETTFFRRDGKYFVRTDGPDGKLADFEIKYTFGLSPLQQYLIELPGGRLQAFGIAWDSRPKEHGGQKWFDLYPNRELAAGDPLHWTGIDQNWNYQCAWCHSTDLKKNYDPTKDTFATHWSEISIGCEACHGPASRHLAWAKGGAGLTPDEKKAHGFAFRFDQRKGVTWTPNPQGTAARSQPPGARTEELVCAGCHSRRGQFADAPQDVHHFYDAFRPATLAPGLYYPDGQQREEVYNFASFAQSRMHAAGVTCSDCHNPHSGKLRLPGNQVCGQCHAAKVFDTPAHHHHPQGSPGAQCAACHMPTTNYMVIHARQDHSIRIPRPDRTISMGTPNACNKCHADEDANWAEAALKGWGMTNNPGAQTFAEAFALADADGPGATGALLGVANDSGQSSIARASALARLDGDAAPAVIEAAAQLTKADDPMIRVAAAEVLANADSAAKARALAPLLRDPTRLVRMQAARSLAGAGEANLAPGDLVAFEKALDEYVAGEMFTAERPESRANLGALDLARGKIDAAQAEFAKALALDKTFAPAAIQLAEIARHRGDEPGAEAILAKALADNPRSGPLAHALGLSLIRQKRTAEAVAKLELATKLAPDNAHYAYVYAVALHDTGEPAKAREVLRAALARRPNDREILAALASYEAQEGDYASALGHVQALQKLEPDNPRIQGFADALRAKLVRPEQ</sequence>
<dbReference type="Gene3D" id="1.10.1130.10">
    <property type="entry name" value="Flavocytochrome C3, Chain A"/>
    <property type="match status" value="2"/>
</dbReference>
<dbReference type="SUPFAM" id="SSF48695">
    <property type="entry name" value="Multiheme cytochromes"/>
    <property type="match status" value="1"/>
</dbReference>
<feature type="domain" description="Cytochrome c-552/4" evidence="5">
    <location>
        <begin position="163"/>
        <end position="204"/>
    </location>
</feature>